<sequence>MKIFFLAVLSRLVQGIGIGICGLSFIYAGWFVFFSYSPYKYYLAVLMLPGLVLGYYIFKFAVRKIYDESPDDW</sequence>
<dbReference type="EMBL" id="JXNU01000003">
    <property type="protein sequence ID" value="KKF34765.1"/>
    <property type="molecule type" value="Genomic_DNA"/>
</dbReference>
<evidence type="ECO:0000313" key="5">
    <source>
        <dbReference type="Proteomes" id="UP000264980"/>
    </source>
</evidence>
<dbReference type="PATRIC" id="fig|65700.7.peg.981"/>
<organism evidence="3 4">
    <name type="scientific">Erwinia tracheiphila</name>
    <dbReference type="NCBI Taxonomy" id="65700"/>
    <lineage>
        <taxon>Bacteria</taxon>
        <taxon>Pseudomonadati</taxon>
        <taxon>Pseudomonadota</taxon>
        <taxon>Gammaproteobacteria</taxon>
        <taxon>Enterobacterales</taxon>
        <taxon>Erwiniaceae</taxon>
        <taxon>Erwinia</taxon>
    </lineage>
</organism>
<protein>
    <submittedName>
        <fullName evidence="3">Uncharacterized protein</fullName>
    </submittedName>
</protein>
<feature type="transmembrane region" description="Helical" evidence="1">
    <location>
        <begin position="12"/>
        <end position="33"/>
    </location>
</feature>
<name>A0A0M2K5W1_9GAMM</name>
<dbReference type="EMBL" id="CP013970">
    <property type="protein sequence ID" value="AXF75982.1"/>
    <property type="molecule type" value="Genomic_DNA"/>
</dbReference>
<dbReference type="Proteomes" id="UP000264980">
    <property type="component" value="Chromosome"/>
</dbReference>
<reference evidence="3 4" key="1">
    <citation type="submission" date="2015-01" db="EMBL/GenBank/DDBJ databases">
        <title>Erwinia tracheiphila.</title>
        <authorList>
            <person name="Shapiro L.R."/>
        </authorList>
    </citation>
    <scope>NUCLEOTIDE SEQUENCE [LARGE SCALE GENOMIC DNA]</scope>
    <source>
        <strain evidence="3 4">BuffGH</strain>
    </source>
</reference>
<dbReference type="Proteomes" id="UP000033924">
    <property type="component" value="Unassembled WGS sequence"/>
</dbReference>
<evidence type="ECO:0000313" key="3">
    <source>
        <dbReference type="EMBL" id="KKF34765.1"/>
    </source>
</evidence>
<keyword evidence="4" id="KW-1185">Reference proteome</keyword>
<keyword evidence="1" id="KW-0472">Membrane</keyword>
<feature type="transmembrane region" description="Helical" evidence="1">
    <location>
        <begin position="39"/>
        <end position="58"/>
    </location>
</feature>
<evidence type="ECO:0000256" key="1">
    <source>
        <dbReference type="SAM" id="Phobius"/>
    </source>
</evidence>
<proteinExistence type="predicted"/>
<keyword evidence="1" id="KW-0812">Transmembrane</keyword>
<reference evidence="2 5" key="2">
    <citation type="submission" date="2016-01" db="EMBL/GenBank/DDBJ databases">
        <authorList>
            <person name="Oliw E.H."/>
        </authorList>
    </citation>
    <scope>NUCLEOTIDE SEQUENCE [LARGE SCALE GENOMIC DNA]</scope>
    <source>
        <strain evidence="2 5">MDcuke</strain>
    </source>
</reference>
<evidence type="ECO:0000313" key="4">
    <source>
        <dbReference type="Proteomes" id="UP000033924"/>
    </source>
</evidence>
<dbReference type="AlphaFoldDB" id="A0A0M2K5W1"/>
<accession>A0A0M2K5W1</accession>
<evidence type="ECO:0000313" key="2">
    <source>
        <dbReference type="EMBL" id="AXF75982.1"/>
    </source>
</evidence>
<keyword evidence="1" id="KW-1133">Transmembrane helix</keyword>
<gene>
    <name evidence="2" type="ORF">AV903_07850</name>
    <name evidence="3" type="ORF">SY86_03905</name>
</gene>